<dbReference type="InterPro" id="IPR019734">
    <property type="entry name" value="TPR_rpt"/>
</dbReference>
<protein>
    <submittedName>
        <fullName evidence="9">Uncharacterized protein</fullName>
    </submittedName>
</protein>
<keyword evidence="10" id="KW-1185">Reference proteome</keyword>
<dbReference type="Proteomes" id="UP001489004">
    <property type="component" value="Unassembled WGS sequence"/>
</dbReference>
<dbReference type="PROSITE" id="PS50005">
    <property type="entry name" value="TPR"/>
    <property type="match status" value="4"/>
</dbReference>
<evidence type="ECO:0000256" key="2">
    <source>
        <dbReference type="ARBA" id="ARBA00022737"/>
    </source>
</evidence>
<feature type="repeat" description="TPR" evidence="7">
    <location>
        <begin position="396"/>
        <end position="429"/>
    </location>
</feature>
<keyword evidence="6" id="KW-0131">Cell cycle</keyword>
<dbReference type="PANTHER" id="PTHR12558">
    <property type="entry name" value="CELL DIVISION CYCLE 16,23,27"/>
    <property type="match status" value="1"/>
</dbReference>
<sequence>MPKVQAAALTILGTGVRGGPQAAHTGLLPSPAKASNCHTMEDAYGAPVEVFTLAQAYYMGKQYRRALMLLKRSELVDADVRFRYLAARCLAECHDWEECLAMLGGWENEEADNMDMQQDVQTDFDIGQEVSIYAAMCLVRGRAYDALENRTRAIRWYRAALRADPYCYEAFQVLVDNHMLTSEEEAEMRLQQKFPEENSWLELLYRAKCKKYDQQDTIAATLEELERPALPSTSDEAEGPSDAPQAGHGGPKFPATPASRPQEMPAESRMSVDGRRTRSMRSLATPSGPVGNGLASAEGGGADVVMRGPADDAEEAALGPGCGLANNLDVLVCRAEWYYHLGAFRECYQLTSSVLESDPYAMEAFPVHLAAALELRKKNELFLRSHRLVEEYPDRALSWYAVGCYYLCTQQYENARRYFGKATSLDASFAPAWVGFGHAFAFQDESDQAMASYRTATRLFPGLHLPLVGMGMEYQRMNNLHLADLLFLQAHKICPTDPLVCNELGVLAYRNRHYDQAERWLQRALDRVPGRLSAVWEPTIVNLAHTYRKQRRWAEAMEAYEKALGLNPGQPGTYAALGYTYHLQGNSSAAIEHYHKALGLRPEDTFTAEMLTVALQEGCMREDNF</sequence>
<keyword evidence="3" id="KW-0498">Mitosis</keyword>
<evidence type="ECO:0000256" key="1">
    <source>
        <dbReference type="ARBA" id="ARBA00022618"/>
    </source>
</evidence>
<gene>
    <name evidence="9" type="ORF">WJX72_006697</name>
</gene>
<keyword evidence="2" id="KW-0677">Repeat</keyword>
<evidence type="ECO:0000256" key="4">
    <source>
        <dbReference type="ARBA" id="ARBA00022786"/>
    </source>
</evidence>
<evidence type="ECO:0000313" key="9">
    <source>
        <dbReference type="EMBL" id="KAK9823966.1"/>
    </source>
</evidence>
<dbReference type="AlphaFoldDB" id="A0AAW1QR51"/>
<evidence type="ECO:0000256" key="7">
    <source>
        <dbReference type="PROSITE-ProRule" id="PRU00339"/>
    </source>
</evidence>
<dbReference type="SMART" id="SM00028">
    <property type="entry name" value="TPR"/>
    <property type="match status" value="8"/>
</dbReference>
<dbReference type="PANTHER" id="PTHR12558:SF9">
    <property type="entry name" value="CELL DIVISION CYCLE PROTEIN 16 HOMOLOG"/>
    <property type="match status" value="1"/>
</dbReference>
<dbReference type="GO" id="GO:0016567">
    <property type="term" value="P:protein ubiquitination"/>
    <property type="evidence" value="ECO:0007669"/>
    <property type="project" value="TreeGrafter"/>
</dbReference>
<dbReference type="Pfam" id="PF12895">
    <property type="entry name" value="ANAPC3"/>
    <property type="match status" value="1"/>
</dbReference>
<evidence type="ECO:0000256" key="3">
    <source>
        <dbReference type="ARBA" id="ARBA00022776"/>
    </source>
</evidence>
<dbReference type="GO" id="GO:0031145">
    <property type="term" value="P:anaphase-promoting complex-dependent catabolic process"/>
    <property type="evidence" value="ECO:0007669"/>
    <property type="project" value="TreeGrafter"/>
</dbReference>
<dbReference type="GO" id="GO:0051301">
    <property type="term" value="P:cell division"/>
    <property type="evidence" value="ECO:0007669"/>
    <property type="project" value="UniProtKB-KW"/>
</dbReference>
<proteinExistence type="predicted"/>
<evidence type="ECO:0000256" key="6">
    <source>
        <dbReference type="ARBA" id="ARBA00023306"/>
    </source>
</evidence>
<dbReference type="GO" id="GO:0005737">
    <property type="term" value="C:cytoplasm"/>
    <property type="evidence" value="ECO:0007669"/>
    <property type="project" value="TreeGrafter"/>
</dbReference>
<dbReference type="Pfam" id="PF13181">
    <property type="entry name" value="TPR_8"/>
    <property type="match status" value="2"/>
</dbReference>
<reference evidence="9 10" key="1">
    <citation type="journal article" date="2024" name="Nat. Commun.">
        <title>Phylogenomics reveals the evolutionary origins of lichenization in chlorophyte algae.</title>
        <authorList>
            <person name="Puginier C."/>
            <person name="Libourel C."/>
            <person name="Otte J."/>
            <person name="Skaloud P."/>
            <person name="Haon M."/>
            <person name="Grisel S."/>
            <person name="Petersen M."/>
            <person name="Berrin J.G."/>
            <person name="Delaux P.M."/>
            <person name="Dal Grande F."/>
            <person name="Keller J."/>
        </authorList>
    </citation>
    <scope>NUCLEOTIDE SEQUENCE [LARGE SCALE GENOMIC DNA]</scope>
    <source>
        <strain evidence="9 10">SAG 2043</strain>
    </source>
</reference>
<dbReference type="InterPro" id="IPR011990">
    <property type="entry name" value="TPR-like_helical_dom_sf"/>
</dbReference>
<keyword evidence="4" id="KW-0833">Ubl conjugation pathway</keyword>
<accession>A0AAW1QR51</accession>
<dbReference type="Gene3D" id="1.25.40.10">
    <property type="entry name" value="Tetratricopeptide repeat domain"/>
    <property type="match status" value="2"/>
</dbReference>
<name>A0AAW1QR51_9CHLO</name>
<dbReference type="GO" id="GO:0005680">
    <property type="term" value="C:anaphase-promoting complex"/>
    <property type="evidence" value="ECO:0007669"/>
    <property type="project" value="TreeGrafter"/>
</dbReference>
<feature type="repeat" description="TPR" evidence="7">
    <location>
        <begin position="571"/>
        <end position="604"/>
    </location>
</feature>
<evidence type="ECO:0000256" key="8">
    <source>
        <dbReference type="SAM" id="MobiDB-lite"/>
    </source>
</evidence>
<keyword evidence="1" id="KW-0132">Cell division</keyword>
<dbReference type="EMBL" id="JALJOR010000002">
    <property type="protein sequence ID" value="KAK9823966.1"/>
    <property type="molecule type" value="Genomic_DNA"/>
</dbReference>
<comment type="caution">
    <text evidence="9">The sequence shown here is derived from an EMBL/GenBank/DDBJ whole genome shotgun (WGS) entry which is preliminary data.</text>
</comment>
<feature type="repeat" description="TPR" evidence="7">
    <location>
        <begin position="430"/>
        <end position="463"/>
    </location>
</feature>
<dbReference type="SUPFAM" id="SSF48452">
    <property type="entry name" value="TPR-like"/>
    <property type="match status" value="2"/>
</dbReference>
<evidence type="ECO:0000256" key="5">
    <source>
        <dbReference type="ARBA" id="ARBA00022803"/>
    </source>
</evidence>
<feature type="region of interest" description="Disordered" evidence="8">
    <location>
        <begin position="227"/>
        <end position="292"/>
    </location>
</feature>
<keyword evidence="5 7" id="KW-0802">TPR repeat</keyword>
<dbReference type="Pfam" id="PF13414">
    <property type="entry name" value="TPR_11"/>
    <property type="match status" value="1"/>
</dbReference>
<evidence type="ECO:0000313" key="10">
    <source>
        <dbReference type="Proteomes" id="UP001489004"/>
    </source>
</evidence>
<organism evidence="9 10">
    <name type="scientific">[Myrmecia] bisecta</name>
    <dbReference type="NCBI Taxonomy" id="41462"/>
    <lineage>
        <taxon>Eukaryota</taxon>
        <taxon>Viridiplantae</taxon>
        <taxon>Chlorophyta</taxon>
        <taxon>core chlorophytes</taxon>
        <taxon>Trebouxiophyceae</taxon>
        <taxon>Trebouxiales</taxon>
        <taxon>Trebouxiaceae</taxon>
        <taxon>Myrmecia</taxon>
    </lineage>
</organism>
<dbReference type="GO" id="GO:0045842">
    <property type="term" value="P:positive regulation of mitotic metaphase/anaphase transition"/>
    <property type="evidence" value="ECO:0007669"/>
    <property type="project" value="TreeGrafter"/>
</dbReference>
<feature type="repeat" description="TPR" evidence="7">
    <location>
        <begin position="537"/>
        <end position="570"/>
    </location>
</feature>